<organism evidence="2 3">
    <name type="scientific">Marinobacter halodurans</name>
    <dbReference type="NCBI Taxonomy" id="2528979"/>
    <lineage>
        <taxon>Bacteria</taxon>
        <taxon>Pseudomonadati</taxon>
        <taxon>Pseudomonadota</taxon>
        <taxon>Gammaproteobacteria</taxon>
        <taxon>Pseudomonadales</taxon>
        <taxon>Marinobacteraceae</taxon>
        <taxon>Marinobacter</taxon>
    </lineage>
</organism>
<dbReference type="CDD" id="cd07756">
    <property type="entry name" value="CYTH-like_Pase_CHAD"/>
    <property type="match status" value="1"/>
</dbReference>
<dbReference type="EMBL" id="SJDL01000014">
    <property type="protein sequence ID" value="TBW55905.1"/>
    <property type="molecule type" value="Genomic_DNA"/>
</dbReference>
<reference evidence="2 3" key="1">
    <citation type="submission" date="2019-02" db="EMBL/GenBank/DDBJ databases">
        <title>Marinobacter halodurans sp. nov., a marine bacterium isolated from sea tidal flat.</title>
        <authorList>
            <person name="Yoo Y."/>
            <person name="Lee D.W."/>
            <person name="Kim B.S."/>
            <person name="Kim J.-J."/>
        </authorList>
    </citation>
    <scope>NUCLEOTIDE SEQUENCE [LARGE SCALE GENOMIC DNA]</scope>
    <source>
        <strain evidence="2 3">YJ-S3-2</strain>
    </source>
</reference>
<proteinExistence type="predicted"/>
<evidence type="ECO:0000313" key="3">
    <source>
        <dbReference type="Proteomes" id="UP000313645"/>
    </source>
</evidence>
<comment type="caution">
    <text evidence="2">The sequence shown here is derived from an EMBL/GenBank/DDBJ whole genome shotgun (WGS) entry which is preliminary data.</text>
</comment>
<dbReference type="SUPFAM" id="SSF55154">
    <property type="entry name" value="CYTH-like phosphatases"/>
    <property type="match status" value="1"/>
</dbReference>
<keyword evidence="3" id="KW-1185">Reference proteome</keyword>
<dbReference type="RefSeq" id="WP_131481830.1">
    <property type="nucleotide sequence ID" value="NZ_SJDL01000014.1"/>
</dbReference>
<feature type="domain" description="CYTH" evidence="1">
    <location>
        <begin position="2"/>
        <end position="199"/>
    </location>
</feature>
<dbReference type="Proteomes" id="UP000313645">
    <property type="component" value="Unassembled WGS sequence"/>
</dbReference>
<gene>
    <name evidence="2" type="ORF">EZI54_10740</name>
</gene>
<dbReference type="PANTHER" id="PTHR39569">
    <property type="entry name" value="INORGANIC TRIPHOSPHATASE"/>
    <property type="match status" value="1"/>
</dbReference>
<protein>
    <submittedName>
        <fullName evidence="2">CYTH domain-containing protein</fullName>
    </submittedName>
</protein>
<dbReference type="Gene3D" id="2.40.320.10">
    <property type="entry name" value="Hypothetical Protein Pfu-838710-001"/>
    <property type="match status" value="1"/>
</dbReference>
<evidence type="ECO:0000259" key="1">
    <source>
        <dbReference type="PROSITE" id="PS51707"/>
    </source>
</evidence>
<sequence length="282" mass="31274">MAEELEIKLTLGKGGIDAARAWLAGWGSGETTRKRLVNRYFDTPEQALNHERAALRVRQADAHYIQTLKTQGEFVDGAHKRQEWEWPLPGADLNLGLLADTPIAENVNLARLAVIFETNFDRETRLLTREGATIECALDSGTVVAGSRQRALAELELELKSGDSTALLELASQLVGQVPAFLNLVSKAEQGYYLAGLGEPASRVDSDEPVTAWLQALGIHWLTGEAGQVCREALDALHQVATRMGLEEEWRWALAQDDRATDWLFDTRLLRLQLGLLQRPAR</sequence>
<evidence type="ECO:0000313" key="2">
    <source>
        <dbReference type="EMBL" id="TBW55905.1"/>
    </source>
</evidence>
<dbReference type="InterPro" id="IPR023577">
    <property type="entry name" value="CYTH_domain"/>
</dbReference>
<dbReference type="InterPro" id="IPR033469">
    <property type="entry name" value="CYTH-like_dom_sf"/>
</dbReference>
<accession>A0ABY1ZM62</accession>
<name>A0ABY1ZM62_9GAMM</name>
<dbReference type="SMART" id="SM01118">
    <property type="entry name" value="CYTH"/>
    <property type="match status" value="1"/>
</dbReference>
<dbReference type="InterPro" id="IPR039013">
    <property type="entry name" value="YgiF"/>
</dbReference>
<dbReference type="Pfam" id="PF01928">
    <property type="entry name" value="CYTH"/>
    <property type="match status" value="1"/>
</dbReference>
<dbReference type="PROSITE" id="PS51707">
    <property type="entry name" value="CYTH"/>
    <property type="match status" value="1"/>
</dbReference>
<dbReference type="PANTHER" id="PTHR39569:SF1">
    <property type="entry name" value="INORGANIC TRIPHOSPHATASE"/>
    <property type="match status" value="1"/>
</dbReference>